<dbReference type="Gene3D" id="3.30.420.40">
    <property type="match status" value="2"/>
</dbReference>
<dbReference type="AlphaFoldDB" id="A0A344TNP8"/>
<evidence type="ECO:0000256" key="3">
    <source>
        <dbReference type="ARBA" id="ARBA00022777"/>
    </source>
</evidence>
<gene>
    <name evidence="6" type="ORF">DR864_22210</name>
</gene>
<name>A0A344TNP8_9BACT</name>
<dbReference type="PANTHER" id="PTHR43095:SF2">
    <property type="entry name" value="GLUCONOKINASE"/>
    <property type="match status" value="1"/>
</dbReference>
<evidence type="ECO:0000259" key="5">
    <source>
        <dbReference type="Pfam" id="PF02782"/>
    </source>
</evidence>
<keyword evidence="3 6" id="KW-0418">Kinase</keyword>
<reference evidence="6 7" key="1">
    <citation type="submission" date="2018-07" db="EMBL/GenBank/DDBJ databases">
        <title>Genome sequencing of Runella.</title>
        <authorList>
            <person name="Baek M.-G."/>
            <person name="Yi H."/>
        </authorList>
    </citation>
    <scope>NUCLEOTIDE SEQUENCE [LARGE SCALE GENOMIC DNA]</scope>
    <source>
        <strain evidence="6 7">HYN0085</strain>
    </source>
</reference>
<dbReference type="InterPro" id="IPR043129">
    <property type="entry name" value="ATPase_NBD"/>
</dbReference>
<dbReference type="GO" id="GO:0005975">
    <property type="term" value="P:carbohydrate metabolic process"/>
    <property type="evidence" value="ECO:0007669"/>
    <property type="project" value="InterPro"/>
</dbReference>
<dbReference type="Proteomes" id="UP000251993">
    <property type="component" value="Chromosome"/>
</dbReference>
<comment type="similarity">
    <text evidence="1">Belongs to the FGGY kinase family.</text>
</comment>
<dbReference type="CDD" id="cd07770">
    <property type="entry name" value="ASKHA_NBD_FGGY_GntK"/>
    <property type="match status" value="1"/>
</dbReference>
<organism evidence="6 7">
    <name type="scientific">Runella rosea</name>
    <dbReference type="NCBI Taxonomy" id="2259595"/>
    <lineage>
        <taxon>Bacteria</taxon>
        <taxon>Pseudomonadati</taxon>
        <taxon>Bacteroidota</taxon>
        <taxon>Cytophagia</taxon>
        <taxon>Cytophagales</taxon>
        <taxon>Spirosomataceae</taxon>
        <taxon>Runella</taxon>
    </lineage>
</organism>
<evidence type="ECO:0000256" key="1">
    <source>
        <dbReference type="ARBA" id="ARBA00009156"/>
    </source>
</evidence>
<dbReference type="InterPro" id="IPR000577">
    <property type="entry name" value="Carb_kinase_FGGY"/>
</dbReference>
<evidence type="ECO:0000259" key="4">
    <source>
        <dbReference type="Pfam" id="PF00370"/>
    </source>
</evidence>
<dbReference type="EMBL" id="CP030850">
    <property type="protein sequence ID" value="AXE20269.1"/>
    <property type="molecule type" value="Genomic_DNA"/>
</dbReference>
<dbReference type="InterPro" id="IPR018485">
    <property type="entry name" value="FGGY_C"/>
</dbReference>
<dbReference type="Pfam" id="PF00370">
    <property type="entry name" value="FGGY_N"/>
    <property type="match status" value="1"/>
</dbReference>
<feature type="domain" description="Carbohydrate kinase FGGY C-terminal" evidence="5">
    <location>
        <begin position="266"/>
        <end position="447"/>
    </location>
</feature>
<keyword evidence="2" id="KW-0808">Transferase</keyword>
<evidence type="ECO:0000313" key="7">
    <source>
        <dbReference type="Proteomes" id="UP000251993"/>
    </source>
</evidence>
<keyword evidence="7" id="KW-1185">Reference proteome</keyword>
<protein>
    <submittedName>
        <fullName evidence="6">Carbohydrate kinase</fullName>
    </submittedName>
</protein>
<dbReference type="InterPro" id="IPR018484">
    <property type="entry name" value="FGGY_N"/>
</dbReference>
<accession>A0A344TNP8</accession>
<dbReference type="PIRSF" id="PIRSF000538">
    <property type="entry name" value="GlpK"/>
    <property type="match status" value="1"/>
</dbReference>
<dbReference type="PANTHER" id="PTHR43095">
    <property type="entry name" value="SUGAR KINASE"/>
    <property type="match status" value="1"/>
</dbReference>
<dbReference type="Pfam" id="PF02782">
    <property type="entry name" value="FGGY_C"/>
    <property type="match status" value="1"/>
</dbReference>
<feature type="domain" description="Carbohydrate kinase FGGY N-terminal" evidence="4">
    <location>
        <begin position="11"/>
        <end position="254"/>
    </location>
</feature>
<dbReference type="SUPFAM" id="SSF53067">
    <property type="entry name" value="Actin-like ATPase domain"/>
    <property type="match status" value="2"/>
</dbReference>
<proteinExistence type="inferred from homology"/>
<dbReference type="GO" id="GO:0016301">
    <property type="term" value="F:kinase activity"/>
    <property type="evidence" value="ECO:0007669"/>
    <property type="project" value="UniProtKB-KW"/>
</dbReference>
<evidence type="ECO:0000313" key="6">
    <source>
        <dbReference type="EMBL" id="AXE20269.1"/>
    </source>
</evidence>
<evidence type="ECO:0000256" key="2">
    <source>
        <dbReference type="ARBA" id="ARBA00022679"/>
    </source>
</evidence>
<dbReference type="KEGG" id="run:DR864_22210"/>
<dbReference type="OrthoDB" id="9805576at2"/>
<dbReference type="InterPro" id="IPR050406">
    <property type="entry name" value="FGGY_Carb_Kinase"/>
</dbReference>
<sequence length="494" mass="54872">MLNLTSVQSTWIGIDIGTTNVKAVAFDENGSAVAHATGTCVTYHPRNRFVEQNPDEIYRLFVHVLRQVTEQLRHKNATIEAVSLCSAMHSVIPLDAHNHRLTRSVLWADNRSEAQADALKQADIFPKLYSHTGIPAHPYAPLTKMVWFRQTQPQLFKRIQRFVSQKEYIWFNLFGKFQIDYSMASGTSLLNNRRLKWSEMALAYTGIKATQLSEAVPTYHIEKLTNPSLCRKLGLRSGTPFVIGAGDACLANLGSGALAKGVSTLTIGTSGAIRQTAATPARDEKRRLFTYVLDETHFVSGGPTNNGGNVLEWLSKHLLLKDPNELLVLAENAPPGAEDLLFVPYLLGERAPVWDAHARGSYRNLSWQHTQAHLVRATIEGIVLNLNQTRQIIDNQLSKTQILHANGGFTQSKFWVQLLADIFGIAVKVNQSGESGCLGAIMLAMKALEKIESLEKGVQNCVHFAETYHPDPSNRLIYRKVNKNFGKLIAPTKA</sequence>